<dbReference type="GO" id="GO:0051287">
    <property type="term" value="F:NAD binding"/>
    <property type="evidence" value="ECO:0007669"/>
    <property type="project" value="InterPro"/>
</dbReference>
<keyword evidence="6 10" id="KW-0560">Oxidoreductase</keyword>
<dbReference type="PRINTS" id="PR00080">
    <property type="entry name" value="SDRFAMILY"/>
</dbReference>
<keyword evidence="5" id="KW-0521">NADP</keyword>
<dbReference type="GO" id="GO:0004316">
    <property type="term" value="F:3-oxoacyl-[acyl-carrier-protein] reductase (NADPH) activity"/>
    <property type="evidence" value="ECO:0007669"/>
    <property type="project" value="UniProtKB-EC"/>
</dbReference>
<dbReference type="Gene3D" id="3.40.50.720">
    <property type="entry name" value="NAD(P)-binding Rossmann-like Domain"/>
    <property type="match status" value="1"/>
</dbReference>
<comment type="caution">
    <text evidence="10">The sequence shown here is derived from an EMBL/GenBank/DDBJ whole genome shotgun (WGS) entry which is preliminary data.</text>
</comment>
<keyword evidence="3" id="KW-0444">Lipid biosynthesis</keyword>
<comment type="similarity">
    <text evidence="2">Belongs to the short-chain dehydrogenases/reductases (SDR) family.</text>
</comment>
<gene>
    <name evidence="10" type="primary">fabG_37</name>
    <name evidence="10" type="ORF">SDC9_41391</name>
</gene>
<dbReference type="SMART" id="SM00822">
    <property type="entry name" value="PKS_KR"/>
    <property type="match status" value="1"/>
</dbReference>
<dbReference type="InterPro" id="IPR011284">
    <property type="entry name" value="3oxo_ACP_reduc"/>
</dbReference>
<keyword evidence="4" id="KW-0276">Fatty acid metabolism</keyword>
<keyword evidence="8" id="KW-0275">Fatty acid biosynthesis</keyword>
<dbReference type="PANTHER" id="PTHR42879:SF2">
    <property type="entry name" value="3-OXOACYL-[ACYL-CARRIER-PROTEIN] REDUCTASE FABG"/>
    <property type="match status" value="1"/>
</dbReference>
<proteinExistence type="inferred from homology"/>
<dbReference type="NCBIfam" id="NF009466">
    <property type="entry name" value="PRK12826.1-2"/>
    <property type="match status" value="1"/>
</dbReference>
<name>A0A644VXK9_9ZZZZ</name>
<reference evidence="10" key="1">
    <citation type="submission" date="2019-08" db="EMBL/GenBank/DDBJ databases">
        <authorList>
            <person name="Kucharzyk K."/>
            <person name="Murdoch R.W."/>
            <person name="Higgins S."/>
            <person name="Loffler F."/>
        </authorList>
    </citation>
    <scope>NUCLEOTIDE SEQUENCE</scope>
</reference>
<sequence>MTLDGKVALVTGGSRGIGKAIVLALASAGANVAINYAGNITAAEAVADEVTAMGRKAILVQGDVANTVVAAEIVEKVVTEMGKIDILINNAGITRDGLLVRMKEEDWDAVLSTNLKGVFNCTKAAVKHMMKQRSGKIVNISSVVGVMGNASQANYAAAKAGCIGFTKSVAKEVASRGINVNAVAPGLISTDMTQVLPEKVVEEMLTGIPLKRAGEPKDVANAVLFLVSEEAAYITGQTLHVDGGMVM</sequence>
<dbReference type="PRINTS" id="PR00081">
    <property type="entry name" value="GDHRDH"/>
</dbReference>
<evidence type="ECO:0000256" key="8">
    <source>
        <dbReference type="ARBA" id="ARBA00023160"/>
    </source>
</evidence>
<evidence type="ECO:0000256" key="5">
    <source>
        <dbReference type="ARBA" id="ARBA00022857"/>
    </source>
</evidence>
<dbReference type="EMBL" id="VSSQ01000459">
    <property type="protein sequence ID" value="MPL95222.1"/>
    <property type="molecule type" value="Genomic_DNA"/>
</dbReference>
<evidence type="ECO:0000313" key="10">
    <source>
        <dbReference type="EMBL" id="MPL95222.1"/>
    </source>
</evidence>
<dbReference type="EC" id="1.1.1.100" evidence="10"/>
<evidence type="ECO:0000259" key="9">
    <source>
        <dbReference type="SMART" id="SM00822"/>
    </source>
</evidence>
<dbReference type="InterPro" id="IPR057326">
    <property type="entry name" value="KR_dom"/>
</dbReference>
<dbReference type="NCBIfam" id="NF005559">
    <property type="entry name" value="PRK07231.1"/>
    <property type="match status" value="1"/>
</dbReference>
<evidence type="ECO:0000256" key="2">
    <source>
        <dbReference type="ARBA" id="ARBA00006484"/>
    </source>
</evidence>
<dbReference type="AlphaFoldDB" id="A0A644VXK9"/>
<dbReference type="InterPro" id="IPR002347">
    <property type="entry name" value="SDR_fam"/>
</dbReference>
<dbReference type="SUPFAM" id="SSF51735">
    <property type="entry name" value="NAD(P)-binding Rossmann-fold domains"/>
    <property type="match status" value="1"/>
</dbReference>
<dbReference type="CDD" id="cd05333">
    <property type="entry name" value="BKR_SDR_c"/>
    <property type="match status" value="1"/>
</dbReference>
<comment type="pathway">
    <text evidence="1">Lipid metabolism; fatty acid biosynthesis.</text>
</comment>
<dbReference type="InterPro" id="IPR050259">
    <property type="entry name" value="SDR"/>
</dbReference>
<protein>
    <submittedName>
        <fullName evidence="10">3-oxoacyl-[acyl-carrier-protein] reductase FabG</fullName>
        <ecNumber evidence="10">1.1.1.100</ecNumber>
    </submittedName>
</protein>
<dbReference type="InterPro" id="IPR036291">
    <property type="entry name" value="NAD(P)-bd_dom_sf"/>
</dbReference>
<dbReference type="GO" id="GO:0006633">
    <property type="term" value="P:fatty acid biosynthetic process"/>
    <property type="evidence" value="ECO:0007669"/>
    <property type="project" value="UniProtKB-KW"/>
</dbReference>
<dbReference type="Pfam" id="PF13561">
    <property type="entry name" value="adh_short_C2"/>
    <property type="match status" value="1"/>
</dbReference>
<dbReference type="FunFam" id="3.40.50.720:FF:000037">
    <property type="entry name" value="3-oxoacyl-[acyl-carrier-protein] reductase FabG"/>
    <property type="match status" value="1"/>
</dbReference>
<feature type="domain" description="Ketoreductase" evidence="9">
    <location>
        <begin position="6"/>
        <end position="191"/>
    </location>
</feature>
<organism evidence="10">
    <name type="scientific">bioreactor metagenome</name>
    <dbReference type="NCBI Taxonomy" id="1076179"/>
    <lineage>
        <taxon>unclassified sequences</taxon>
        <taxon>metagenomes</taxon>
        <taxon>ecological metagenomes</taxon>
    </lineage>
</organism>
<evidence type="ECO:0000256" key="7">
    <source>
        <dbReference type="ARBA" id="ARBA00023098"/>
    </source>
</evidence>
<keyword evidence="7" id="KW-0443">Lipid metabolism</keyword>
<evidence type="ECO:0000256" key="3">
    <source>
        <dbReference type="ARBA" id="ARBA00022516"/>
    </source>
</evidence>
<evidence type="ECO:0000256" key="1">
    <source>
        <dbReference type="ARBA" id="ARBA00005194"/>
    </source>
</evidence>
<dbReference type="NCBIfam" id="TIGR01830">
    <property type="entry name" value="3oxo_ACP_reduc"/>
    <property type="match status" value="1"/>
</dbReference>
<evidence type="ECO:0000256" key="4">
    <source>
        <dbReference type="ARBA" id="ARBA00022832"/>
    </source>
</evidence>
<evidence type="ECO:0000256" key="6">
    <source>
        <dbReference type="ARBA" id="ARBA00023002"/>
    </source>
</evidence>
<accession>A0A644VXK9</accession>
<dbReference type="PANTHER" id="PTHR42879">
    <property type="entry name" value="3-OXOACYL-(ACYL-CARRIER-PROTEIN) REDUCTASE"/>
    <property type="match status" value="1"/>
</dbReference>